<proteinExistence type="predicted"/>
<organism evidence="7 8">
    <name type="scientific">Cimex lectularius</name>
    <name type="common">Bed bug</name>
    <name type="synonym">Acanthia lectularia</name>
    <dbReference type="NCBI Taxonomy" id="79782"/>
    <lineage>
        <taxon>Eukaryota</taxon>
        <taxon>Metazoa</taxon>
        <taxon>Ecdysozoa</taxon>
        <taxon>Arthropoda</taxon>
        <taxon>Hexapoda</taxon>
        <taxon>Insecta</taxon>
        <taxon>Pterygota</taxon>
        <taxon>Neoptera</taxon>
        <taxon>Paraneoptera</taxon>
        <taxon>Hemiptera</taxon>
        <taxon>Heteroptera</taxon>
        <taxon>Panheteroptera</taxon>
        <taxon>Cimicomorpha</taxon>
        <taxon>Cimicidae</taxon>
        <taxon>Cimex</taxon>
    </lineage>
</organism>
<evidence type="ECO:0000313" key="7">
    <source>
        <dbReference type="EnsemblMetazoa" id="XP_024083241.1"/>
    </source>
</evidence>
<dbReference type="SUPFAM" id="SSF55856">
    <property type="entry name" value="Cytochrome b5-like heme/steroid binding domain"/>
    <property type="match status" value="1"/>
</dbReference>
<evidence type="ECO:0000256" key="4">
    <source>
        <dbReference type="ARBA" id="ARBA00073492"/>
    </source>
</evidence>
<evidence type="ECO:0000259" key="6">
    <source>
        <dbReference type="PROSITE" id="PS50255"/>
    </source>
</evidence>
<feature type="transmembrane region" description="Helical" evidence="5">
    <location>
        <begin position="260"/>
        <end position="280"/>
    </location>
</feature>
<dbReference type="GO" id="GO:0046872">
    <property type="term" value="F:metal ion binding"/>
    <property type="evidence" value="ECO:0007669"/>
    <property type="project" value="UniProtKB-KW"/>
</dbReference>
<reference evidence="7" key="1">
    <citation type="submission" date="2022-01" db="UniProtKB">
        <authorList>
            <consortium name="EnsemblMetazoa"/>
        </authorList>
    </citation>
    <scope>IDENTIFICATION</scope>
</reference>
<dbReference type="PRINTS" id="PR00363">
    <property type="entry name" value="CYTOCHROMEB5"/>
</dbReference>
<keyword evidence="8" id="KW-1185">Reference proteome</keyword>
<evidence type="ECO:0000313" key="8">
    <source>
        <dbReference type="Proteomes" id="UP000494040"/>
    </source>
</evidence>
<dbReference type="OMA" id="ISYCEHE"/>
<dbReference type="InterPro" id="IPR053100">
    <property type="entry name" value="Cytochrome_b5-related"/>
</dbReference>
<comment type="function">
    <text evidence="3">May play a role in muscle cell metabolism.</text>
</comment>
<dbReference type="KEGG" id="clec:106661542"/>
<feature type="transmembrane region" description="Helical" evidence="5">
    <location>
        <begin position="182"/>
        <end position="202"/>
    </location>
</feature>
<dbReference type="PANTHER" id="PTHR16740">
    <property type="entry name" value="CYTOCHROME B5-RELATED PROTEIN-RELATED"/>
    <property type="match status" value="1"/>
</dbReference>
<dbReference type="FunFam" id="3.10.120.10:FF:000020">
    <property type="entry name" value="Cytochrome b5-related protein"/>
    <property type="match status" value="1"/>
</dbReference>
<name>A0A8I6STZ9_CIMLE</name>
<dbReference type="SMART" id="SM01117">
    <property type="entry name" value="Cyt-b5"/>
    <property type="match status" value="1"/>
</dbReference>
<evidence type="ECO:0000256" key="1">
    <source>
        <dbReference type="ARBA" id="ARBA00022617"/>
    </source>
</evidence>
<keyword evidence="5" id="KW-0812">Transmembrane</keyword>
<dbReference type="PROSITE" id="PS50255">
    <property type="entry name" value="CYTOCHROME_B5_2"/>
    <property type="match status" value="1"/>
</dbReference>
<keyword evidence="1" id="KW-0408">Iron</keyword>
<dbReference type="InterPro" id="IPR001199">
    <property type="entry name" value="Cyt_B5-like_heme/steroid-bd"/>
</dbReference>
<dbReference type="GeneID" id="106661542"/>
<dbReference type="Proteomes" id="UP000494040">
    <property type="component" value="Unassembled WGS sequence"/>
</dbReference>
<dbReference type="RefSeq" id="XP_024083241.1">
    <property type="nucleotide sequence ID" value="XM_024227473.1"/>
</dbReference>
<evidence type="ECO:0000256" key="3">
    <source>
        <dbReference type="ARBA" id="ARBA00055674"/>
    </source>
</evidence>
<dbReference type="EnsemblMetazoa" id="XM_024227473.1">
    <property type="protein sequence ID" value="XP_024083241.1"/>
    <property type="gene ID" value="LOC106661542"/>
</dbReference>
<evidence type="ECO:0000256" key="5">
    <source>
        <dbReference type="SAM" id="Phobius"/>
    </source>
</evidence>
<feature type="domain" description="Cytochrome b5 heme-binding" evidence="6">
    <location>
        <begin position="31"/>
        <end position="120"/>
    </location>
</feature>
<dbReference type="Gene3D" id="3.10.120.10">
    <property type="entry name" value="Cytochrome b5-like heme/steroid binding domain"/>
    <property type="match status" value="1"/>
</dbReference>
<keyword evidence="2" id="KW-0479">Metal-binding</keyword>
<dbReference type="OrthoDB" id="260519at2759"/>
<dbReference type="Pfam" id="PF00173">
    <property type="entry name" value="Cyt-b5"/>
    <property type="match status" value="1"/>
</dbReference>
<accession>A0A8I6STZ9</accession>
<keyword evidence="5" id="KW-1133">Transmembrane helix</keyword>
<keyword evidence="1" id="KW-0349">Heme</keyword>
<dbReference type="PANTHER" id="PTHR16740:SF1">
    <property type="entry name" value="CYTOCHROME B5-RELATED PROTEIN-RELATED"/>
    <property type="match status" value="1"/>
</dbReference>
<dbReference type="AlphaFoldDB" id="A0A8I6STZ9"/>
<evidence type="ECO:0000256" key="2">
    <source>
        <dbReference type="ARBA" id="ARBA00022723"/>
    </source>
</evidence>
<keyword evidence="5" id="KW-0472">Membrane</keyword>
<protein>
    <recommendedName>
        <fullName evidence="4">Cytochrome b5-related protein</fullName>
    </recommendedName>
</protein>
<sequence length="285" mass="32884">MSKYVFREVSLLLNGGWKIWPQIKNESSDSWKSWKGPKFTSHFRNADQWMESRRTDEGAESLWRIHDKLYDLSSWVNNHPGGSDWIKMTQGTDITEAFEAHHISNKAPQILPKFYVRDAKTPRNAPFTFNPDGFYNKLKAKVRVEIAKLPPGPTTQSLRMVDGLALAAVLLSVLAATMESLLVATLAGLAITTCTVCAHNFFHQKDSWRMYLFSLSGLSVREWRISHALSHHLFTNTKYDLEVMLFEPILMWLPDPNKTFIARFVSWLYSPIVYLFIFHVQMVSR</sequence>
<dbReference type="InterPro" id="IPR036400">
    <property type="entry name" value="Cyt_B5-like_heme/steroid_sf"/>
</dbReference>